<dbReference type="AlphaFoldDB" id="A0A6C0BF59"/>
<proteinExistence type="predicted"/>
<sequence>MEHLSHYYHKAGGQMYISTFTSPIHAVHDFFQYKYTFQELKIRFPKSYEMSKSLEKEGLYKHALSDEEMGILLSEFVKNI</sequence>
<evidence type="ECO:0000313" key="1">
    <source>
        <dbReference type="EMBL" id="QHS90421.1"/>
    </source>
</evidence>
<name>A0A6C0BF59_9ZZZZ</name>
<reference evidence="1" key="1">
    <citation type="journal article" date="2020" name="Nature">
        <title>Giant virus diversity and host interactions through global metagenomics.</title>
        <authorList>
            <person name="Schulz F."/>
            <person name="Roux S."/>
            <person name="Paez-Espino D."/>
            <person name="Jungbluth S."/>
            <person name="Walsh D.A."/>
            <person name="Denef V.J."/>
            <person name="McMahon K.D."/>
            <person name="Konstantinidis K.T."/>
            <person name="Eloe-Fadrosh E.A."/>
            <person name="Kyrpides N.C."/>
            <person name="Woyke T."/>
        </authorList>
    </citation>
    <scope>NUCLEOTIDE SEQUENCE</scope>
    <source>
        <strain evidence="1">GVMAG-M-3300010160-60</strain>
    </source>
</reference>
<dbReference type="EMBL" id="MN739135">
    <property type="protein sequence ID" value="QHS90421.1"/>
    <property type="molecule type" value="Genomic_DNA"/>
</dbReference>
<organism evidence="1">
    <name type="scientific">viral metagenome</name>
    <dbReference type="NCBI Taxonomy" id="1070528"/>
    <lineage>
        <taxon>unclassified sequences</taxon>
        <taxon>metagenomes</taxon>
        <taxon>organismal metagenomes</taxon>
    </lineage>
</organism>
<accession>A0A6C0BF59</accession>
<protein>
    <submittedName>
        <fullName evidence="1">Uncharacterized protein</fullName>
    </submittedName>
</protein>